<comment type="caution">
    <text evidence="2">The sequence shown here is derived from an EMBL/GenBank/DDBJ whole genome shotgun (WGS) entry which is preliminary data.</text>
</comment>
<dbReference type="EMBL" id="JAODUP010000022">
    <property type="protein sequence ID" value="KAK2167900.1"/>
    <property type="molecule type" value="Genomic_DNA"/>
</dbReference>
<dbReference type="AlphaFoldDB" id="A0AAD9KB88"/>
<keyword evidence="1" id="KW-0472">Membrane</keyword>
<reference evidence="2" key="1">
    <citation type="journal article" date="2023" name="Mol. Biol. Evol.">
        <title>Third-Generation Sequencing Reveals the Adaptive Role of the Epigenome in Three Deep-Sea Polychaetes.</title>
        <authorList>
            <person name="Perez M."/>
            <person name="Aroh O."/>
            <person name="Sun Y."/>
            <person name="Lan Y."/>
            <person name="Juniper S.K."/>
            <person name="Young C.R."/>
            <person name="Angers B."/>
            <person name="Qian P.Y."/>
        </authorList>
    </citation>
    <scope>NUCLEOTIDE SEQUENCE</scope>
    <source>
        <strain evidence="2">P08H-3</strain>
    </source>
</reference>
<evidence type="ECO:0000256" key="1">
    <source>
        <dbReference type="SAM" id="Phobius"/>
    </source>
</evidence>
<evidence type="ECO:0000313" key="2">
    <source>
        <dbReference type="EMBL" id="KAK2167900.1"/>
    </source>
</evidence>
<name>A0AAD9KB88_9ANNE</name>
<feature type="transmembrane region" description="Helical" evidence="1">
    <location>
        <begin position="79"/>
        <end position="98"/>
    </location>
</feature>
<protein>
    <submittedName>
        <fullName evidence="2">Uncharacterized protein</fullName>
    </submittedName>
</protein>
<accession>A0AAD9KB88</accession>
<evidence type="ECO:0000313" key="3">
    <source>
        <dbReference type="Proteomes" id="UP001208570"/>
    </source>
</evidence>
<keyword evidence="3" id="KW-1185">Reference proteome</keyword>
<dbReference type="Proteomes" id="UP001208570">
    <property type="component" value="Unassembled WGS sequence"/>
</dbReference>
<organism evidence="2 3">
    <name type="scientific">Paralvinella palmiformis</name>
    <dbReference type="NCBI Taxonomy" id="53620"/>
    <lineage>
        <taxon>Eukaryota</taxon>
        <taxon>Metazoa</taxon>
        <taxon>Spiralia</taxon>
        <taxon>Lophotrochozoa</taxon>
        <taxon>Annelida</taxon>
        <taxon>Polychaeta</taxon>
        <taxon>Sedentaria</taxon>
        <taxon>Canalipalpata</taxon>
        <taxon>Terebellida</taxon>
        <taxon>Terebelliformia</taxon>
        <taxon>Alvinellidae</taxon>
        <taxon>Paralvinella</taxon>
    </lineage>
</organism>
<proteinExistence type="predicted"/>
<keyword evidence="1" id="KW-0812">Transmembrane</keyword>
<keyword evidence="1" id="KW-1133">Transmembrane helix</keyword>
<gene>
    <name evidence="2" type="ORF">LSH36_22g01020</name>
</gene>
<sequence>MASCILASCPTFYHLDYHHGSIANLSAAARLSPRKHLDLVRTPLEPGSFRDHSNLVNPLRGLQDIMASRYNVYSATSHFLIVMPSVSALVVLSIAYWLPDELGTSCFLNWAKSKLFWDFTEPDNWRSKAKIRVRHHPIRFDVMAPSVT</sequence>